<sequence length="106" mass="11453">MARDEAALEAAHGLVRQLIAEKLKYLVPMTILFMTSYIGLTVLAGFARDLVGTRMIGSVNLGFFLIALNYLLSWILAIAYGYVAAGKFDVLAAIAATQASRAEAKR</sequence>
<evidence type="ECO:0000313" key="3">
    <source>
        <dbReference type="Proteomes" id="UP000184096"/>
    </source>
</evidence>
<protein>
    <submittedName>
        <fullName evidence="2">Uncharacterized membrane protein, DUF485 family</fullName>
    </submittedName>
</protein>
<proteinExistence type="predicted"/>
<dbReference type="Pfam" id="PF04341">
    <property type="entry name" value="DUF485"/>
    <property type="match status" value="1"/>
</dbReference>
<accession>A0A1M7TCZ2</accession>
<dbReference type="Proteomes" id="UP000184096">
    <property type="component" value="Chromosome I"/>
</dbReference>
<dbReference type="PANTHER" id="PTHR38441:SF1">
    <property type="entry name" value="MEMBRANE PROTEIN"/>
    <property type="match status" value="1"/>
</dbReference>
<keyword evidence="3" id="KW-1185">Reference proteome</keyword>
<evidence type="ECO:0000313" key="2">
    <source>
        <dbReference type="EMBL" id="SHN68546.1"/>
    </source>
</evidence>
<gene>
    <name evidence="2" type="ORF">SAMN05444170_1370</name>
</gene>
<dbReference type="OrthoDB" id="8236638at2"/>
<dbReference type="PANTHER" id="PTHR38441">
    <property type="entry name" value="INTEGRAL MEMBRANE PROTEIN-RELATED"/>
    <property type="match status" value="1"/>
</dbReference>
<dbReference type="InterPro" id="IPR007436">
    <property type="entry name" value="DUF485"/>
</dbReference>
<keyword evidence="1" id="KW-1133">Transmembrane helix</keyword>
<evidence type="ECO:0000256" key="1">
    <source>
        <dbReference type="SAM" id="Phobius"/>
    </source>
</evidence>
<reference evidence="3" key="1">
    <citation type="submission" date="2016-11" db="EMBL/GenBank/DDBJ databases">
        <authorList>
            <person name="Varghese N."/>
            <person name="Submissions S."/>
        </authorList>
    </citation>
    <scope>NUCLEOTIDE SEQUENCE [LARGE SCALE GENOMIC DNA]</scope>
    <source>
        <strain evidence="3">GAS401</strain>
    </source>
</reference>
<dbReference type="EMBL" id="LT670849">
    <property type="protein sequence ID" value="SHN68546.1"/>
    <property type="molecule type" value="Genomic_DNA"/>
</dbReference>
<keyword evidence="1" id="KW-0812">Transmembrane</keyword>
<feature type="transmembrane region" description="Helical" evidence="1">
    <location>
        <begin position="59"/>
        <end position="83"/>
    </location>
</feature>
<organism evidence="2 3">
    <name type="scientific">Bradyrhizobium erythrophlei</name>
    <dbReference type="NCBI Taxonomy" id="1437360"/>
    <lineage>
        <taxon>Bacteria</taxon>
        <taxon>Pseudomonadati</taxon>
        <taxon>Pseudomonadota</taxon>
        <taxon>Alphaproteobacteria</taxon>
        <taxon>Hyphomicrobiales</taxon>
        <taxon>Nitrobacteraceae</taxon>
        <taxon>Bradyrhizobium</taxon>
    </lineage>
</organism>
<dbReference type="AlphaFoldDB" id="A0A1M7TCZ2"/>
<dbReference type="RefSeq" id="WP_072817230.1">
    <property type="nucleotide sequence ID" value="NZ_LT670849.1"/>
</dbReference>
<keyword evidence="1" id="KW-0472">Membrane</keyword>
<feature type="transmembrane region" description="Helical" evidence="1">
    <location>
        <begin position="25"/>
        <end position="47"/>
    </location>
</feature>
<name>A0A1M7TCZ2_9BRAD</name>